<keyword evidence="3 5" id="KW-0238">DNA-binding</keyword>
<evidence type="ECO:0000313" key="9">
    <source>
        <dbReference type="Proteomes" id="UP000622166"/>
    </source>
</evidence>
<dbReference type="InterPro" id="IPR036271">
    <property type="entry name" value="Tet_transcr_reg_TetR-rel_C_sf"/>
</dbReference>
<protein>
    <submittedName>
        <fullName evidence="8">TetR family transcriptional regulator</fullName>
    </submittedName>
</protein>
<feature type="DNA-binding region" description="H-T-H motif" evidence="5">
    <location>
        <begin position="48"/>
        <end position="67"/>
    </location>
</feature>
<evidence type="ECO:0000256" key="5">
    <source>
        <dbReference type="PROSITE-ProRule" id="PRU00335"/>
    </source>
</evidence>
<comment type="caution">
    <text evidence="8">The sequence shown here is derived from an EMBL/GenBank/DDBJ whole genome shotgun (WGS) entry which is preliminary data.</text>
</comment>
<dbReference type="Pfam" id="PF13977">
    <property type="entry name" value="TetR_C_6"/>
    <property type="match status" value="1"/>
</dbReference>
<dbReference type="Gene3D" id="1.10.357.10">
    <property type="entry name" value="Tetracycline Repressor, domain 2"/>
    <property type="match status" value="1"/>
</dbReference>
<gene>
    <name evidence="8" type="ORF">GCM10010365_16490</name>
</gene>
<evidence type="ECO:0000259" key="7">
    <source>
        <dbReference type="PROSITE" id="PS50977"/>
    </source>
</evidence>
<dbReference type="GO" id="GO:0003700">
    <property type="term" value="F:DNA-binding transcription factor activity"/>
    <property type="evidence" value="ECO:0007669"/>
    <property type="project" value="TreeGrafter"/>
</dbReference>
<dbReference type="PROSITE" id="PS50977">
    <property type="entry name" value="HTH_TETR_2"/>
    <property type="match status" value="1"/>
</dbReference>
<reference evidence="8" key="1">
    <citation type="journal article" date="2014" name="Int. J. Syst. Evol. Microbiol.">
        <title>Complete genome sequence of Corynebacterium casei LMG S-19264T (=DSM 44701T), isolated from a smear-ripened cheese.</title>
        <authorList>
            <consortium name="US DOE Joint Genome Institute (JGI-PGF)"/>
            <person name="Walter F."/>
            <person name="Albersmeier A."/>
            <person name="Kalinowski J."/>
            <person name="Ruckert C."/>
        </authorList>
    </citation>
    <scope>NUCLEOTIDE SEQUENCE</scope>
    <source>
        <strain evidence="8">JCM 4815</strain>
    </source>
</reference>
<dbReference type="SUPFAM" id="SSF48498">
    <property type="entry name" value="Tetracyclin repressor-like, C-terminal domain"/>
    <property type="match status" value="1"/>
</dbReference>
<dbReference type="AlphaFoldDB" id="A0A918PBZ9"/>
<feature type="region of interest" description="Disordered" evidence="6">
    <location>
        <begin position="1"/>
        <end position="20"/>
    </location>
</feature>
<dbReference type="SUPFAM" id="SSF46689">
    <property type="entry name" value="Homeodomain-like"/>
    <property type="match status" value="1"/>
</dbReference>
<dbReference type="PANTHER" id="PTHR30055:SF234">
    <property type="entry name" value="HTH-TYPE TRANSCRIPTIONAL REGULATOR BETI"/>
    <property type="match status" value="1"/>
</dbReference>
<organism evidence="8 9">
    <name type="scientific">Streptomyces poonensis</name>
    <dbReference type="NCBI Taxonomy" id="68255"/>
    <lineage>
        <taxon>Bacteria</taxon>
        <taxon>Bacillati</taxon>
        <taxon>Actinomycetota</taxon>
        <taxon>Actinomycetes</taxon>
        <taxon>Kitasatosporales</taxon>
        <taxon>Streptomycetaceae</taxon>
        <taxon>Streptomyces</taxon>
    </lineage>
</organism>
<proteinExistence type="predicted"/>
<keyword evidence="1" id="KW-0678">Repressor</keyword>
<evidence type="ECO:0000256" key="3">
    <source>
        <dbReference type="ARBA" id="ARBA00023125"/>
    </source>
</evidence>
<dbReference type="EMBL" id="BMVW01000002">
    <property type="protein sequence ID" value="GGY98625.1"/>
    <property type="molecule type" value="Genomic_DNA"/>
</dbReference>
<keyword evidence="4" id="KW-0804">Transcription</keyword>
<accession>A0A918PBZ9</accession>
<dbReference type="InterPro" id="IPR050109">
    <property type="entry name" value="HTH-type_TetR-like_transc_reg"/>
</dbReference>
<dbReference type="Proteomes" id="UP000622166">
    <property type="component" value="Unassembled WGS sequence"/>
</dbReference>
<dbReference type="InterPro" id="IPR001647">
    <property type="entry name" value="HTH_TetR"/>
</dbReference>
<name>A0A918PBZ9_9ACTN</name>
<evidence type="ECO:0000256" key="4">
    <source>
        <dbReference type="ARBA" id="ARBA00023163"/>
    </source>
</evidence>
<dbReference type="InterPro" id="IPR009057">
    <property type="entry name" value="Homeodomain-like_sf"/>
</dbReference>
<dbReference type="Pfam" id="PF00440">
    <property type="entry name" value="TetR_N"/>
    <property type="match status" value="1"/>
</dbReference>
<keyword evidence="2" id="KW-0805">Transcription regulation</keyword>
<dbReference type="PANTHER" id="PTHR30055">
    <property type="entry name" value="HTH-TYPE TRANSCRIPTIONAL REGULATOR RUTR"/>
    <property type="match status" value="1"/>
</dbReference>
<feature type="domain" description="HTH tetR-type" evidence="7">
    <location>
        <begin position="25"/>
        <end position="85"/>
    </location>
</feature>
<feature type="compositionally biased region" description="Basic and acidic residues" evidence="6">
    <location>
        <begin position="1"/>
        <end position="10"/>
    </location>
</feature>
<dbReference type="PRINTS" id="PR00455">
    <property type="entry name" value="HTHTETR"/>
</dbReference>
<evidence type="ECO:0000313" key="8">
    <source>
        <dbReference type="EMBL" id="GGY98625.1"/>
    </source>
</evidence>
<dbReference type="InterPro" id="IPR039538">
    <property type="entry name" value="BetI_C"/>
</dbReference>
<evidence type="ECO:0000256" key="1">
    <source>
        <dbReference type="ARBA" id="ARBA00022491"/>
    </source>
</evidence>
<dbReference type="GO" id="GO:0000976">
    <property type="term" value="F:transcription cis-regulatory region binding"/>
    <property type="evidence" value="ECO:0007669"/>
    <property type="project" value="TreeGrafter"/>
</dbReference>
<evidence type="ECO:0000256" key="2">
    <source>
        <dbReference type="ARBA" id="ARBA00023015"/>
    </source>
</evidence>
<evidence type="ECO:0000256" key="6">
    <source>
        <dbReference type="SAM" id="MobiDB-lite"/>
    </source>
</evidence>
<reference evidence="8" key="2">
    <citation type="submission" date="2020-09" db="EMBL/GenBank/DDBJ databases">
        <authorList>
            <person name="Sun Q."/>
            <person name="Ohkuma M."/>
        </authorList>
    </citation>
    <scope>NUCLEOTIDE SEQUENCE</scope>
    <source>
        <strain evidence="8">JCM 4815</strain>
    </source>
</reference>
<sequence>MIVMDRDQGRKPRKSAARGSYAVGDERRARILDVAVEHFAQWGFHASSLARIAKDVGITQGGLLHHFRSKEDLLVSVLRHSDEQDVARFFSLEPRTAVEAFESIVDLARFNSERPGRTRMFNVLAAEAGELGHPAHDYFVRRYRAVVGQIAGTLRAAVERGELGPDTDCERVASEIAAVMDGLQLQWSLAPATYDMPGRLHGYLDRLLRSLTADGSGLPANG</sequence>
<keyword evidence="9" id="KW-1185">Reference proteome</keyword>